<dbReference type="eggNOG" id="KOG0379">
    <property type="taxonomic scope" value="Eukaryota"/>
</dbReference>
<dbReference type="HOGENOM" id="CLU_016642_0_0_1"/>
<feature type="region of interest" description="Disordered" evidence="3">
    <location>
        <begin position="275"/>
        <end position="301"/>
    </location>
</feature>
<feature type="region of interest" description="Disordered" evidence="3">
    <location>
        <begin position="1"/>
        <end position="67"/>
    </location>
</feature>
<evidence type="ECO:0000259" key="4">
    <source>
        <dbReference type="PROSITE" id="PS50097"/>
    </source>
</evidence>
<feature type="domain" description="BTB" evidence="4">
    <location>
        <begin position="704"/>
        <end position="770"/>
    </location>
</feature>
<keyword evidence="1" id="KW-0880">Kelch repeat</keyword>
<feature type="compositionally biased region" description="Gly residues" evidence="3">
    <location>
        <begin position="276"/>
        <end position="286"/>
    </location>
</feature>
<evidence type="ECO:0000256" key="3">
    <source>
        <dbReference type="SAM" id="MobiDB-lite"/>
    </source>
</evidence>
<feature type="region of interest" description="Disordered" evidence="3">
    <location>
        <begin position="414"/>
        <end position="456"/>
    </location>
</feature>
<dbReference type="InParanoid" id="B8C3S2"/>
<dbReference type="RefSeq" id="XP_002290420.1">
    <property type="nucleotide sequence ID" value="XM_002290384.1"/>
</dbReference>
<dbReference type="InterPro" id="IPR011333">
    <property type="entry name" value="SKP1/BTB/POZ_sf"/>
</dbReference>
<dbReference type="Pfam" id="PF01344">
    <property type="entry name" value="Kelch_1"/>
    <property type="match status" value="3"/>
</dbReference>
<dbReference type="PaxDb" id="35128-Thaps5743"/>
<dbReference type="Gene3D" id="3.30.710.10">
    <property type="entry name" value="Potassium Channel Kv1.1, Chain A"/>
    <property type="match status" value="1"/>
</dbReference>
<dbReference type="Pfam" id="PF24681">
    <property type="entry name" value="Kelch_KLHDC2_KLHL20_DRC7"/>
    <property type="match status" value="1"/>
</dbReference>
<dbReference type="GO" id="GO:0005794">
    <property type="term" value="C:Golgi apparatus"/>
    <property type="evidence" value="ECO:0000318"/>
    <property type="project" value="GO_Central"/>
</dbReference>
<feature type="region of interest" description="Disordered" evidence="3">
    <location>
        <begin position="127"/>
        <end position="202"/>
    </location>
</feature>
<dbReference type="EMBL" id="CM000642">
    <property type="protein sequence ID" value="EED92172.1"/>
    <property type="molecule type" value="Genomic_DNA"/>
</dbReference>
<feature type="compositionally biased region" description="Low complexity" evidence="3">
    <location>
        <begin position="1"/>
        <end position="23"/>
    </location>
</feature>
<dbReference type="SMART" id="SM00612">
    <property type="entry name" value="Kelch"/>
    <property type="match status" value="2"/>
</dbReference>
<feature type="compositionally biased region" description="Low complexity" evidence="3">
    <location>
        <begin position="377"/>
        <end position="387"/>
    </location>
</feature>
<dbReference type="Proteomes" id="UP000001449">
    <property type="component" value="Chromosome 5"/>
</dbReference>
<dbReference type="PANTHER" id="PTHR46376:SF1">
    <property type="entry name" value="LEUCINE-ZIPPER-LIKE TRANSCRIPTIONAL REGULATOR 1"/>
    <property type="match status" value="1"/>
</dbReference>
<reference evidence="5 6" key="2">
    <citation type="journal article" date="2008" name="Nature">
        <title>The Phaeodactylum genome reveals the evolutionary history of diatom genomes.</title>
        <authorList>
            <person name="Bowler C."/>
            <person name="Allen A.E."/>
            <person name="Badger J.H."/>
            <person name="Grimwood J."/>
            <person name="Jabbari K."/>
            <person name="Kuo A."/>
            <person name="Maheswari U."/>
            <person name="Martens C."/>
            <person name="Maumus F."/>
            <person name="Otillar R.P."/>
            <person name="Rayko E."/>
            <person name="Salamov A."/>
            <person name="Vandepoele K."/>
            <person name="Beszteri B."/>
            <person name="Gruber A."/>
            <person name="Heijde M."/>
            <person name="Katinka M."/>
            <person name="Mock T."/>
            <person name="Valentin K."/>
            <person name="Verret F."/>
            <person name="Berges J.A."/>
            <person name="Brownlee C."/>
            <person name="Cadoret J.P."/>
            <person name="Chiovitti A."/>
            <person name="Choi C.J."/>
            <person name="Coesel S."/>
            <person name="De Martino A."/>
            <person name="Detter J.C."/>
            <person name="Durkin C."/>
            <person name="Falciatore A."/>
            <person name="Fournet J."/>
            <person name="Haruta M."/>
            <person name="Huysman M.J."/>
            <person name="Jenkins B.D."/>
            <person name="Jiroutova K."/>
            <person name="Jorgensen R.E."/>
            <person name="Joubert Y."/>
            <person name="Kaplan A."/>
            <person name="Kroger N."/>
            <person name="Kroth P.G."/>
            <person name="La Roche J."/>
            <person name="Lindquist E."/>
            <person name="Lommer M."/>
            <person name="Martin-Jezequel V."/>
            <person name="Lopez P.J."/>
            <person name="Lucas S."/>
            <person name="Mangogna M."/>
            <person name="McGinnis K."/>
            <person name="Medlin L.K."/>
            <person name="Montsant A."/>
            <person name="Oudot-Le Secq M.P."/>
            <person name="Napoli C."/>
            <person name="Obornik M."/>
            <person name="Parker M.S."/>
            <person name="Petit J.L."/>
            <person name="Porcel B.M."/>
            <person name="Poulsen N."/>
            <person name="Robison M."/>
            <person name="Rychlewski L."/>
            <person name="Rynearson T.A."/>
            <person name="Schmutz J."/>
            <person name="Shapiro H."/>
            <person name="Siaut M."/>
            <person name="Stanley M."/>
            <person name="Sussman M.R."/>
            <person name="Taylor A.R."/>
            <person name="Vardi A."/>
            <person name="von Dassow P."/>
            <person name="Vyverman W."/>
            <person name="Willis A."/>
            <person name="Wyrwicz L.S."/>
            <person name="Rokhsar D.S."/>
            <person name="Weissenbach J."/>
            <person name="Armbrust E.V."/>
            <person name="Green B.R."/>
            <person name="Van de Peer Y."/>
            <person name="Grigoriev I.V."/>
        </authorList>
    </citation>
    <scope>NUCLEOTIDE SEQUENCE [LARGE SCALE GENOMIC DNA]</scope>
    <source>
        <strain evidence="5 6">CCMP1335</strain>
    </source>
</reference>
<keyword evidence="6" id="KW-1185">Reference proteome</keyword>
<dbReference type="CDD" id="cd14733">
    <property type="entry name" value="BACK"/>
    <property type="match status" value="1"/>
</dbReference>
<protein>
    <recommendedName>
        <fullName evidence="4">BTB domain-containing protein</fullName>
    </recommendedName>
</protein>
<reference evidence="5 6" key="1">
    <citation type="journal article" date="2004" name="Science">
        <title>The genome of the diatom Thalassiosira pseudonana: ecology, evolution, and metabolism.</title>
        <authorList>
            <person name="Armbrust E.V."/>
            <person name="Berges J.A."/>
            <person name="Bowler C."/>
            <person name="Green B.R."/>
            <person name="Martinez D."/>
            <person name="Putnam N.H."/>
            <person name="Zhou S."/>
            <person name="Allen A.E."/>
            <person name="Apt K.E."/>
            <person name="Bechner M."/>
            <person name="Brzezinski M.A."/>
            <person name="Chaal B.K."/>
            <person name="Chiovitti A."/>
            <person name="Davis A.K."/>
            <person name="Demarest M.S."/>
            <person name="Detter J.C."/>
            <person name="Glavina T."/>
            <person name="Goodstein D."/>
            <person name="Hadi M.Z."/>
            <person name="Hellsten U."/>
            <person name="Hildebrand M."/>
            <person name="Jenkins B.D."/>
            <person name="Jurka J."/>
            <person name="Kapitonov V.V."/>
            <person name="Kroger N."/>
            <person name="Lau W.W."/>
            <person name="Lane T.W."/>
            <person name="Larimer F.W."/>
            <person name="Lippmeier J.C."/>
            <person name="Lucas S."/>
            <person name="Medina M."/>
            <person name="Montsant A."/>
            <person name="Obornik M."/>
            <person name="Parker M.S."/>
            <person name="Palenik B."/>
            <person name="Pazour G.J."/>
            <person name="Richardson P.M."/>
            <person name="Rynearson T.A."/>
            <person name="Saito M.A."/>
            <person name="Schwartz D.C."/>
            <person name="Thamatrakoln K."/>
            <person name="Valentin K."/>
            <person name="Vardi A."/>
            <person name="Wilkerson F.P."/>
            <person name="Rokhsar D.S."/>
        </authorList>
    </citation>
    <scope>NUCLEOTIDE SEQUENCE [LARGE SCALE GENOMIC DNA]</scope>
    <source>
        <strain evidence="5 6">CCMP1335</strain>
    </source>
</reference>
<gene>
    <name evidence="5" type="ORF">THAPSDRAFT_5743</name>
</gene>
<dbReference type="KEGG" id="tps:THAPSDRAFT_5743"/>
<evidence type="ECO:0000313" key="5">
    <source>
        <dbReference type="EMBL" id="EED92172.1"/>
    </source>
</evidence>
<proteinExistence type="predicted"/>
<name>B8C3S2_THAPS</name>
<dbReference type="InterPro" id="IPR006652">
    <property type="entry name" value="Kelch_1"/>
</dbReference>
<feature type="compositionally biased region" description="Basic and acidic residues" evidence="3">
    <location>
        <begin position="39"/>
        <end position="48"/>
    </location>
</feature>
<dbReference type="SMART" id="SM00225">
    <property type="entry name" value="BTB"/>
    <property type="match status" value="1"/>
</dbReference>
<dbReference type="AlphaFoldDB" id="B8C3S2"/>
<evidence type="ECO:0000256" key="2">
    <source>
        <dbReference type="ARBA" id="ARBA00022737"/>
    </source>
</evidence>
<dbReference type="GeneID" id="7442273"/>
<dbReference type="InterPro" id="IPR051568">
    <property type="entry name" value="LZTR1/Attractin"/>
</dbReference>
<evidence type="ECO:0000256" key="1">
    <source>
        <dbReference type="ARBA" id="ARBA00022441"/>
    </source>
</evidence>
<dbReference type="Pfam" id="PF00651">
    <property type="entry name" value="BTB"/>
    <property type="match status" value="1"/>
</dbReference>
<feature type="compositionally biased region" description="Low complexity" evidence="3">
    <location>
        <begin position="287"/>
        <end position="301"/>
    </location>
</feature>
<sequence>MDEGTPPSNNSGTNNNQGRGTTSLKQAAAVTRSSTRGTSGERRQQHQSHDRRRRSNNNSAAGSVPCQQDALRRLASHKTAAFVFPSGSSRRVPDLSVATSSSSVASGSLTTSTSAANVRSPVAAFASASPSAAGSTERAVSAETRSIGVQPQRALVSATSSQQHAPRLQMSFHSQSSQRSSHPESSFSVSSNNDTAPQKEGWSVVNTDPLAPGRPPCQRSLHAAAVLRDSMFIFGGYDGQNRVNDFYQYHFPSASWKEIITLGAPLVGGVATAQQGHGGADTGGGANNHNNPAAGGNNNAAGVVGVGVHHRSFGATVTATGTPPTPRDRHAAVAHGSTFYIFGGFDGTSRVSDLYGFDVERLVWNEIRPRVMTTPTNNNVNEGNAGQAAGGAGRRPGFNNVDAGGGVGGNGNNNNNNAAGAWEPLRGGGDDDRAANAHQQQQAVVRQIHSPPSPRHSHAAVVYNDSMYVFGGYDGSYRSDFHEFDFIHLSWRPVFGSGRSPRARYRSTACVHGDTMILFGGHDGTRHLADVHTFDFVSQVWSLLMTDGVPPLPRDSHVSVVYKDSMYIFGGSTGSAMNDLHELAFPPSSQEKFATDSSAAPDYATTAGSFGLREGENGEPALAKWRQIPPIAGGGIAVHRFCHVGAVHNGSLYVFGGYDGSSRLNDFVKYDLAIDDLFQTEIPPPTLLSDLRSILDDEGAMSLSDITLMVEGIPVRAHKLMLMRCPYFRAMLLGDMAESSQTIVNLEIVRHPIFMSVMEYLYTDDVSIPLDSAMELFVAADLFDIPRLQAMCERKLLESITIDNAATIFHAADVHSASSLRNKALGYVLAHFEAVSKTPAFEDMARCNVELVFEILKNR</sequence>
<dbReference type="Gene3D" id="1.25.40.420">
    <property type="match status" value="1"/>
</dbReference>
<dbReference type="SUPFAM" id="SSF117281">
    <property type="entry name" value="Kelch motif"/>
    <property type="match status" value="2"/>
</dbReference>
<feature type="compositionally biased region" description="Low complexity" evidence="3">
    <location>
        <begin position="171"/>
        <end position="191"/>
    </location>
</feature>
<dbReference type="PROSITE" id="PS50097">
    <property type="entry name" value="BTB"/>
    <property type="match status" value="1"/>
</dbReference>
<evidence type="ECO:0000313" key="6">
    <source>
        <dbReference type="Proteomes" id="UP000001449"/>
    </source>
</evidence>
<feature type="region of interest" description="Disordered" evidence="3">
    <location>
        <begin position="374"/>
        <end position="394"/>
    </location>
</feature>
<accession>B8C3S2</accession>
<dbReference type="SUPFAM" id="SSF54695">
    <property type="entry name" value="POZ domain"/>
    <property type="match status" value="1"/>
</dbReference>
<dbReference type="STRING" id="35128.B8C3S2"/>
<dbReference type="InterPro" id="IPR000210">
    <property type="entry name" value="BTB/POZ_dom"/>
</dbReference>
<keyword evidence="2" id="KW-0677">Repeat</keyword>
<dbReference type="InterPro" id="IPR015915">
    <property type="entry name" value="Kelch-typ_b-propeller"/>
</dbReference>
<dbReference type="PANTHER" id="PTHR46376">
    <property type="entry name" value="LEUCINE-ZIPPER-LIKE TRANSCRIPTIONAL REGULATOR 1"/>
    <property type="match status" value="1"/>
</dbReference>
<organism evidence="5 6">
    <name type="scientific">Thalassiosira pseudonana</name>
    <name type="common">Marine diatom</name>
    <name type="synonym">Cyclotella nana</name>
    <dbReference type="NCBI Taxonomy" id="35128"/>
    <lineage>
        <taxon>Eukaryota</taxon>
        <taxon>Sar</taxon>
        <taxon>Stramenopiles</taxon>
        <taxon>Ochrophyta</taxon>
        <taxon>Bacillariophyta</taxon>
        <taxon>Coscinodiscophyceae</taxon>
        <taxon>Thalassiosirophycidae</taxon>
        <taxon>Thalassiosirales</taxon>
        <taxon>Thalassiosiraceae</taxon>
        <taxon>Thalassiosira</taxon>
    </lineage>
</organism>
<dbReference type="Gene3D" id="2.120.10.80">
    <property type="entry name" value="Kelch-type beta propeller"/>
    <property type="match status" value="4"/>
</dbReference>